<dbReference type="InterPro" id="IPR003877">
    <property type="entry name" value="SPRY_dom"/>
</dbReference>
<organism evidence="2 3">
    <name type="scientific">Gigaspora rosea</name>
    <dbReference type="NCBI Taxonomy" id="44941"/>
    <lineage>
        <taxon>Eukaryota</taxon>
        <taxon>Fungi</taxon>
        <taxon>Fungi incertae sedis</taxon>
        <taxon>Mucoromycota</taxon>
        <taxon>Glomeromycotina</taxon>
        <taxon>Glomeromycetes</taxon>
        <taxon>Diversisporales</taxon>
        <taxon>Gigasporaceae</taxon>
        <taxon>Gigaspora</taxon>
    </lineage>
</organism>
<dbReference type="STRING" id="44941.A0A397VLR9"/>
<comment type="caution">
    <text evidence="2">The sequence shown here is derived from an EMBL/GenBank/DDBJ whole genome shotgun (WGS) entry which is preliminary data.</text>
</comment>
<protein>
    <recommendedName>
        <fullName evidence="1">SPRY domain-containing protein</fullName>
    </recommendedName>
</protein>
<proteinExistence type="predicted"/>
<keyword evidence="3" id="KW-1185">Reference proteome</keyword>
<feature type="domain" description="SPRY" evidence="1">
    <location>
        <begin position="4"/>
        <end position="102"/>
    </location>
</feature>
<gene>
    <name evidence="2" type="ORF">C2G38_2079807</name>
</gene>
<evidence type="ECO:0000313" key="2">
    <source>
        <dbReference type="EMBL" id="RIB20843.1"/>
    </source>
</evidence>
<dbReference type="InterPro" id="IPR043136">
    <property type="entry name" value="B30.2/SPRY_sf"/>
</dbReference>
<dbReference type="Gene3D" id="2.60.120.920">
    <property type="match status" value="1"/>
</dbReference>
<dbReference type="OrthoDB" id="258495at2759"/>
<dbReference type="Pfam" id="PF00622">
    <property type="entry name" value="SPRY"/>
    <property type="match status" value="1"/>
</dbReference>
<dbReference type="AlphaFoldDB" id="A0A397VLR9"/>
<accession>A0A397VLR9</accession>
<reference evidence="2 3" key="1">
    <citation type="submission" date="2018-06" db="EMBL/GenBank/DDBJ databases">
        <title>Comparative genomics reveals the genomic features of Rhizophagus irregularis, R. cerebriforme, R. diaphanum and Gigaspora rosea, and their symbiotic lifestyle signature.</title>
        <authorList>
            <person name="Morin E."/>
            <person name="San Clemente H."/>
            <person name="Chen E.C.H."/>
            <person name="De La Providencia I."/>
            <person name="Hainaut M."/>
            <person name="Kuo A."/>
            <person name="Kohler A."/>
            <person name="Murat C."/>
            <person name="Tang N."/>
            <person name="Roy S."/>
            <person name="Loubradou J."/>
            <person name="Henrissat B."/>
            <person name="Grigoriev I.V."/>
            <person name="Corradi N."/>
            <person name="Roux C."/>
            <person name="Martin F.M."/>
        </authorList>
    </citation>
    <scope>NUCLEOTIDE SEQUENCE [LARGE SCALE GENOMIC DNA]</scope>
    <source>
        <strain evidence="2 3">DAOM 194757</strain>
    </source>
</reference>
<evidence type="ECO:0000259" key="1">
    <source>
        <dbReference type="Pfam" id="PF00622"/>
    </source>
</evidence>
<evidence type="ECO:0000313" key="3">
    <source>
        <dbReference type="Proteomes" id="UP000266673"/>
    </source>
</evidence>
<dbReference type="InterPro" id="IPR013320">
    <property type="entry name" value="ConA-like_dom_sf"/>
</dbReference>
<dbReference type="Proteomes" id="UP000266673">
    <property type="component" value="Unassembled WGS sequence"/>
</dbReference>
<dbReference type="EMBL" id="QKWP01000395">
    <property type="protein sequence ID" value="RIB20843.1"/>
    <property type="molecule type" value="Genomic_DNA"/>
</dbReference>
<name>A0A397VLR9_9GLOM</name>
<sequence>MIGVGYCTKQSDINIDDFMPGLRCIEYKENRENEEDKPWGCAYHGDDGHLFCSESGKPYGKPYGPTYSAGDTIGFYLNLRNNDKMIFYTKNGVNLDHKMRLPRQILVIISLNI</sequence>
<dbReference type="PANTHER" id="PTHR12864">
    <property type="entry name" value="RAN BINDING PROTEIN 9-RELATED"/>
    <property type="match status" value="1"/>
</dbReference>
<dbReference type="InterPro" id="IPR050618">
    <property type="entry name" value="Ubq-SigPath_Reg"/>
</dbReference>
<dbReference type="SUPFAM" id="SSF49899">
    <property type="entry name" value="Concanavalin A-like lectins/glucanases"/>
    <property type="match status" value="1"/>
</dbReference>